<keyword evidence="3" id="KW-0378">Hydrolase</keyword>
<dbReference type="EMBL" id="SGWQ01000001">
    <property type="protein sequence ID" value="RZS45141.1"/>
    <property type="molecule type" value="Genomic_DNA"/>
</dbReference>
<dbReference type="GO" id="GO:0004180">
    <property type="term" value="F:carboxypeptidase activity"/>
    <property type="evidence" value="ECO:0007669"/>
    <property type="project" value="UniProtKB-KW"/>
</dbReference>
<feature type="region of interest" description="Disordered" evidence="1">
    <location>
        <begin position="258"/>
        <end position="281"/>
    </location>
</feature>
<accession>A0A4Q7L8Z2</accession>
<dbReference type="OrthoDB" id="503788at2"/>
<keyword evidence="4" id="KW-1185">Reference proteome</keyword>
<reference evidence="3 4" key="1">
    <citation type="submission" date="2019-02" db="EMBL/GenBank/DDBJ databases">
        <title>Genomic Encyclopedia of Type Strains, Phase IV (KMG-IV): sequencing the most valuable type-strain genomes for metagenomic binning, comparative biology and taxonomic classification.</title>
        <authorList>
            <person name="Goeker M."/>
        </authorList>
    </citation>
    <scope>NUCLEOTIDE SEQUENCE [LARGE SCALE GENOMIC DNA]</scope>
    <source>
        <strain evidence="3 4">DSM 101727</strain>
    </source>
</reference>
<evidence type="ECO:0000256" key="1">
    <source>
        <dbReference type="SAM" id="MobiDB-lite"/>
    </source>
</evidence>
<protein>
    <submittedName>
        <fullName evidence="3">D-alanyl-D-alanine carboxypeptidase</fullName>
    </submittedName>
</protein>
<evidence type="ECO:0000313" key="4">
    <source>
        <dbReference type="Proteomes" id="UP000294257"/>
    </source>
</evidence>
<comment type="caution">
    <text evidence="3">The sequence shown here is derived from an EMBL/GenBank/DDBJ whole genome shotgun (WGS) entry which is preliminary data.</text>
</comment>
<dbReference type="InterPro" id="IPR012338">
    <property type="entry name" value="Beta-lactam/transpept-like"/>
</dbReference>
<dbReference type="PANTHER" id="PTHR46825">
    <property type="entry name" value="D-ALANYL-D-ALANINE-CARBOXYPEPTIDASE/ENDOPEPTIDASE AMPH"/>
    <property type="match status" value="1"/>
</dbReference>
<organism evidence="3 4">
    <name type="scientific">Herbihabitans rhizosphaerae</name>
    <dbReference type="NCBI Taxonomy" id="1872711"/>
    <lineage>
        <taxon>Bacteria</taxon>
        <taxon>Bacillati</taxon>
        <taxon>Actinomycetota</taxon>
        <taxon>Actinomycetes</taxon>
        <taxon>Pseudonocardiales</taxon>
        <taxon>Pseudonocardiaceae</taxon>
        <taxon>Herbihabitans</taxon>
    </lineage>
</organism>
<dbReference type="PANTHER" id="PTHR46825:SF7">
    <property type="entry name" value="D-ALANYL-D-ALANINE CARBOXYPEPTIDASE"/>
    <property type="match status" value="1"/>
</dbReference>
<dbReference type="InterPro" id="IPR050491">
    <property type="entry name" value="AmpC-like"/>
</dbReference>
<proteinExistence type="predicted"/>
<keyword evidence="3" id="KW-0645">Protease</keyword>
<evidence type="ECO:0000259" key="2">
    <source>
        <dbReference type="Pfam" id="PF00144"/>
    </source>
</evidence>
<name>A0A4Q7L8Z2_9PSEU</name>
<dbReference type="AlphaFoldDB" id="A0A4Q7L8Z2"/>
<dbReference type="Gene3D" id="3.40.710.10">
    <property type="entry name" value="DD-peptidase/beta-lactamase superfamily"/>
    <property type="match status" value="1"/>
</dbReference>
<evidence type="ECO:0000313" key="3">
    <source>
        <dbReference type="EMBL" id="RZS45141.1"/>
    </source>
</evidence>
<dbReference type="InterPro" id="IPR001466">
    <property type="entry name" value="Beta-lactam-related"/>
</dbReference>
<dbReference type="Pfam" id="PF00144">
    <property type="entry name" value="Beta-lactamase"/>
    <property type="match status" value="1"/>
</dbReference>
<keyword evidence="3" id="KW-0121">Carboxypeptidase</keyword>
<feature type="domain" description="Beta-lactamase-related" evidence="2">
    <location>
        <begin position="81"/>
        <end position="376"/>
    </location>
</feature>
<dbReference type="Proteomes" id="UP000294257">
    <property type="component" value="Unassembled WGS sequence"/>
</dbReference>
<dbReference type="SUPFAM" id="SSF56601">
    <property type="entry name" value="beta-lactamase/transpeptidase-like"/>
    <property type="match status" value="1"/>
</dbReference>
<gene>
    <name evidence="3" type="ORF">EV193_1011028</name>
</gene>
<sequence>MSLRTSMFVESFGIDSARGVRMREWRMRAWLALAGCVVALAVFSPGSTGATPLSEPLTPPVAERHTGVQVALDAMRLGNDAVGASVTGSDSTGIWHLSSGSGRAGTDTPIRSTDQIKVASNTKTFVASVVLQLVGERRIDLDAPVGRYLPGVVSGNGHDGDKITVRQLLQHTSGLPDYLTPEIIADPLAYTRVFNPRDIVAMGLLKPPAFKPGAGWLYSNTNYVLAGMIIEKVTGRYVGDEILDRIVRPLELSRTTYPKPGQRTIGGPHVRGYMDDRDTTETEPSLIGAAGEMVSTGVDMTKFAKALASGRVVPPRLLAEMRRTVDANGVGYGLGVFKMPLTCGGEAWGHGGAWPAYTTLTMATDDGREVFVSVNRHNLRIQLNETADAALCSGRSPR</sequence>